<reference evidence="1" key="1">
    <citation type="submission" date="2019-11" db="EMBL/GenBank/DDBJ databases">
        <authorList>
            <person name="Feng L."/>
        </authorList>
    </citation>
    <scope>NUCLEOTIDE SEQUENCE</scope>
    <source>
        <strain evidence="1">CTertiumLFYP3</strain>
    </source>
</reference>
<dbReference type="RefSeq" id="WP_156626440.1">
    <property type="nucleotide sequence ID" value="NZ_CACRTO010000019.1"/>
</dbReference>
<sequence length="114" mass="12254">MSAFVLSRGYDLQLPNSYVEIDRDEMEYVDGGWSAYKVGVNLLRIGAAAWGGYLLVQAGNIMLQAARAGISFWGAVAKVGYAAKQAFILLPLWAKVAVGVGTSATIWALGTYDF</sequence>
<protein>
    <submittedName>
        <fullName evidence="1">Uncharacterized protein</fullName>
    </submittedName>
</protein>
<name>A0A6N3DMG4_9CLOT</name>
<dbReference type="AlphaFoldDB" id="A0A6N3DMG4"/>
<dbReference type="EMBL" id="CACRTO010000019">
    <property type="protein sequence ID" value="VYU29452.1"/>
    <property type="molecule type" value="Genomic_DNA"/>
</dbReference>
<accession>A0A6N3DMG4</accession>
<organism evidence="1">
    <name type="scientific">Clostridium tertium</name>
    <dbReference type="NCBI Taxonomy" id="1559"/>
    <lineage>
        <taxon>Bacteria</taxon>
        <taxon>Bacillati</taxon>
        <taxon>Bacillota</taxon>
        <taxon>Clostridia</taxon>
        <taxon>Eubacteriales</taxon>
        <taxon>Clostridiaceae</taxon>
        <taxon>Clostridium</taxon>
    </lineage>
</organism>
<proteinExistence type="predicted"/>
<evidence type="ECO:0000313" key="1">
    <source>
        <dbReference type="EMBL" id="VYU29452.1"/>
    </source>
</evidence>
<gene>
    <name evidence="1" type="ORF">CTLFYP3_01983</name>
</gene>